<dbReference type="OrthoDB" id="360192at2"/>
<dbReference type="InterPro" id="IPR009577">
    <property type="entry name" value="Sm_multidrug_ex"/>
</dbReference>
<feature type="transmembrane region" description="Helical" evidence="1">
    <location>
        <begin position="32"/>
        <end position="53"/>
    </location>
</feature>
<dbReference type="PANTHER" id="PTHR36007:SF2">
    <property type="entry name" value="TRANSPORT PROTEIN-RELATED"/>
    <property type="match status" value="1"/>
</dbReference>
<organism evidence="2 3">
    <name type="scientific">Paraclostridium sordellii</name>
    <name type="common">Clostridium sordellii</name>
    <dbReference type="NCBI Taxonomy" id="1505"/>
    <lineage>
        <taxon>Bacteria</taxon>
        <taxon>Bacillati</taxon>
        <taxon>Bacillota</taxon>
        <taxon>Clostridia</taxon>
        <taxon>Peptostreptococcales</taxon>
        <taxon>Peptostreptococcaceae</taxon>
        <taxon>Paraclostridium</taxon>
    </lineage>
</organism>
<evidence type="ECO:0000313" key="3">
    <source>
        <dbReference type="Proteomes" id="UP000049127"/>
    </source>
</evidence>
<accession>A0A0C7R6F5</accession>
<gene>
    <name evidence="2" type="ORF">R28058_25411</name>
</gene>
<feature type="transmembrane region" description="Helical" evidence="1">
    <location>
        <begin position="153"/>
        <end position="170"/>
    </location>
</feature>
<reference evidence="2 3" key="1">
    <citation type="submission" date="2015-01" db="EMBL/GenBank/DDBJ databases">
        <authorList>
            <person name="Aslett A.Martin."/>
            <person name="De Silva Nishadi"/>
        </authorList>
    </citation>
    <scope>NUCLEOTIDE SEQUENCE [LARGE SCALE GENOMIC DNA]</scope>
    <source>
        <strain evidence="2 3">R28058</strain>
    </source>
</reference>
<feature type="transmembrane region" description="Helical" evidence="1">
    <location>
        <begin position="86"/>
        <end position="111"/>
    </location>
</feature>
<dbReference type="PANTHER" id="PTHR36007">
    <property type="entry name" value="TRANSPORT PROTEIN-RELATED"/>
    <property type="match status" value="1"/>
</dbReference>
<sequence length="191" mass="21465">MTYIKLMFLSMVPIIELRGAIPLGIALNLKPFYVYCVCVIGATLVAIPIVLLFRNIIEYLRHKKYFNKIIRYLDIKIEGRTRKLKAVSIIGIIIFVGLPLPTTGSWSAAAIASILKMRLRDSILGIFIGNAISGIIMSVLTLHLATTMSIDRILLLAIVVTIIVVVIILFKTKYIRNIKYSLTNKFSKNQK</sequence>
<name>A0A0C7R6F5_PARSO</name>
<dbReference type="RefSeq" id="WP_055336830.1">
    <property type="nucleotide sequence ID" value="NZ_CDNF01000025.1"/>
</dbReference>
<feature type="transmembrane region" description="Helical" evidence="1">
    <location>
        <begin position="123"/>
        <end position="146"/>
    </location>
</feature>
<dbReference type="AlphaFoldDB" id="A0A0C7R6F5"/>
<proteinExistence type="predicted"/>
<keyword evidence="1" id="KW-0472">Membrane</keyword>
<keyword evidence="1" id="KW-1133">Transmembrane helix</keyword>
<protein>
    <submittedName>
        <fullName evidence="2">Membrane protein</fullName>
    </submittedName>
</protein>
<dbReference type="Proteomes" id="UP000049127">
    <property type="component" value="Unassembled WGS sequence"/>
</dbReference>
<keyword evidence="1" id="KW-0812">Transmembrane</keyword>
<evidence type="ECO:0000313" key="2">
    <source>
        <dbReference type="EMBL" id="CEQ04823.1"/>
    </source>
</evidence>
<evidence type="ECO:0000256" key="1">
    <source>
        <dbReference type="SAM" id="Phobius"/>
    </source>
</evidence>
<dbReference type="EMBL" id="CEKZ01000014">
    <property type="protein sequence ID" value="CEQ04823.1"/>
    <property type="molecule type" value="Genomic_DNA"/>
</dbReference>
<dbReference type="Pfam" id="PF06695">
    <property type="entry name" value="Sm_multidrug_ex"/>
    <property type="match status" value="1"/>
</dbReference>